<dbReference type="InterPro" id="IPR001952">
    <property type="entry name" value="Alkaline_phosphatase"/>
</dbReference>
<comment type="cofactor">
    <cofactor evidence="3">
        <name>Zn(2+)</name>
        <dbReference type="ChEBI" id="CHEBI:29105"/>
    </cofactor>
    <text evidence="3">Binds 2 Zn(2+) ions.</text>
</comment>
<evidence type="ECO:0000313" key="11">
    <source>
        <dbReference type="Proteomes" id="UP000474042"/>
    </source>
</evidence>
<dbReference type="GO" id="GO:0046872">
    <property type="term" value="F:metal ion binding"/>
    <property type="evidence" value="ECO:0007669"/>
    <property type="project" value="UniProtKB-KW"/>
</dbReference>
<dbReference type="PANTHER" id="PTHR11596">
    <property type="entry name" value="ALKALINE PHOSPHATASE"/>
    <property type="match status" value="1"/>
</dbReference>
<keyword evidence="5" id="KW-0732">Signal</keyword>
<feature type="binding site" evidence="3">
    <location>
        <position position="348"/>
    </location>
    <ligand>
        <name>Zn(2+)</name>
        <dbReference type="ChEBI" id="CHEBI:29105"/>
        <label>2</label>
    </ligand>
</feature>
<dbReference type="GO" id="GO:0004035">
    <property type="term" value="F:alkaline phosphatase activity"/>
    <property type="evidence" value="ECO:0007669"/>
    <property type="project" value="TreeGrafter"/>
</dbReference>
<keyword evidence="3" id="KW-0460">Magnesium</keyword>
<dbReference type="Proteomes" id="UP000321089">
    <property type="component" value="Unassembled WGS sequence"/>
</dbReference>
<accession>A0A0A6Q154</accession>
<evidence type="ECO:0000256" key="2">
    <source>
        <dbReference type="PIRSR" id="PIRSR601952-1"/>
    </source>
</evidence>
<evidence type="ECO:0000313" key="8">
    <source>
        <dbReference type="EMBL" id="PPV14869.1"/>
    </source>
</evidence>
<gene>
    <name evidence="8" type="ORF">AWN73_13415</name>
    <name evidence="6" type="ORF">CBU02nite_20020</name>
    <name evidence="7" type="ORF">GND98_006780</name>
</gene>
<dbReference type="EMBL" id="BKBC01000024">
    <property type="protein sequence ID" value="GEQ21496.1"/>
    <property type="molecule type" value="Genomic_DNA"/>
</dbReference>
<dbReference type="Proteomes" id="UP000238081">
    <property type="component" value="Unassembled WGS sequence"/>
</dbReference>
<dbReference type="InterPro" id="IPR017850">
    <property type="entry name" value="Alkaline_phosphatase_core_sf"/>
</dbReference>
<feature type="binding site" evidence="3">
    <location>
        <position position="482"/>
    </location>
    <ligand>
        <name>Zn(2+)</name>
        <dbReference type="ChEBI" id="CHEBI:29105"/>
        <label>2</label>
    </ligand>
</feature>
<feature type="binding site" evidence="3">
    <location>
        <position position="58"/>
    </location>
    <ligand>
        <name>Zn(2+)</name>
        <dbReference type="ChEBI" id="CHEBI:29105"/>
        <label>2</label>
    </ligand>
</feature>
<evidence type="ECO:0000313" key="10">
    <source>
        <dbReference type="Proteomes" id="UP000321089"/>
    </source>
</evidence>
<organism evidence="8 9">
    <name type="scientific">Clostridium butyricum</name>
    <dbReference type="NCBI Taxonomy" id="1492"/>
    <lineage>
        <taxon>Bacteria</taxon>
        <taxon>Bacillati</taxon>
        <taxon>Bacillota</taxon>
        <taxon>Clostridia</taxon>
        <taxon>Eubacteriales</taxon>
        <taxon>Clostridiaceae</taxon>
        <taxon>Clostridium</taxon>
    </lineage>
</organism>
<feature type="binding site" evidence="3">
    <location>
        <position position="349"/>
    </location>
    <ligand>
        <name>Zn(2+)</name>
        <dbReference type="ChEBI" id="CHEBI:29105"/>
        <label>1</label>
    </ligand>
</feature>
<dbReference type="AlphaFoldDB" id="A0A0A6Q154"/>
<evidence type="ECO:0000313" key="9">
    <source>
        <dbReference type="Proteomes" id="UP000238081"/>
    </source>
</evidence>
<keyword evidence="3" id="KW-0479">Metal-binding</keyword>
<dbReference type="RefSeq" id="WP_002579264.1">
    <property type="nucleotide sequence ID" value="NZ_BKBB01000007.1"/>
</dbReference>
<comment type="cofactor">
    <cofactor evidence="3">
        <name>Mg(2+)</name>
        <dbReference type="ChEBI" id="CHEBI:18420"/>
    </cofactor>
    <text evidence="3">Binds 1 Mg(2+) ion.</text>
</comment>
<proteinExistence type="inferred from homology"/>
<feature type="binding site" evidence="3">
    <location>
        <position position="171"/>
    </location>
    <ligand>
        <name>Mg(2+)</name>
        <dbReference type="ChEBI" id="CHEBI:18420"/>
    </ligand>
</feature>
<feature type="binding site" evidence="3">
    <location>
        <position position="305"/>
    </location>
    <ligand>
        <name>Zn(2+)</name>
        <dbReference type="ChEBI" id="CHEBI:29105"/>
        <label>2</label>
    </ligand>
</feature>
<keyword evidence="1" id="KW-0597">Phosphoprotein</keyword>
<dbReference type="PANTHER" id="PTHR11596:SF5">
    <property type="entry name" value="ALKALINE PHOSPHATASE"/>
    <property type="match status" value="1"/>
</dbReference>
<keyword evidence="3" id="KW-0862">Zinc</keyword>
<dbReference type="Proteomes" id="UP000474042">
    <property type="component" value="Unassembled WGS sequence"/>
</dbReference>
<feature type="binding site" evidence="3">
    <location>
        <position position="300"/>
    </location>
    <ligand>
        <name>Mg(2+)</name>
        <dbReference type="ChEBI" id="CHEBI:18420"/>
    </ligand>
</feature>
<dbReference type="CDD" id="cd16012">
    <property type="entry name" value="ALP"/>
    <property type="match status" value="1"/>
</dbReference>
<dbReference type="SMART" id="SM00098">
    <property type="entry name" value="alkPPc"/>
    <property type="match status" value="1"/>
</dbReference>
<feature type="binding site" evidence="3">
    <location>
        <position position="169"/>
    </location>
    <ligand>
        <name>Mg(2+)</name>
        <dbReference type="ChEBI" id="CHEBI:18420"/>
    </ligand>
</feature>
<dbReference type="Gene3D" id="1.10.60.40">
    <property type="match status" value="1"/>
</dbReference>
<feature type="active site" description="Phosphoserine intermediate" evidence="2">
    <location>
        <position position="116"/>
    </location>
</feature>
<evidence type="ECO:0000256" key="5">
    <source>
        <dbReference type="SAM" id="SignalP"/>
    </source>
</evidence>
<feature type="signal peptide" evidence="5">
    <location>
        <begin position="1"/>
        <end position="24"/>
    </location>
</feature>
<reference evidence="7 11" key="3">
    <citation type="submission" date="2020-01" db="EMBL/GenBank/DDBJ databases">
        <title>Genome sequence of a 1,3-propanediol producer, Clostridium butyricum S3.</title>
        <authorList>
            <person name="Zhou J."/>
        </authorList>
    </citation>
    <scope>NUCLEOTIDE SEQUENCE [LARGE SCALE GENOMIC DNA]</scope>
    <source>
        <strain evidence="7 11">S3</strain>
    </source>
</reference>
<evidence type="ECO:0000256" key="4">
    <source>
        <dbReference type="RuleBase" id="RU003946"/>
    </source>
</evidence>
<name>A0A0A6Q154_CLOBU</name>
<sequence length="519" mass="56874">MNKTAKRIMGAMLALTLICGGAYGISTQIKPQEVGAATTSTVKWNGKTPKYIFMFIGDGMSYPQIQAAQYYNGVEKNGAINVSEGNYPTQEKLSFMNFPVSGTVSTYDSTSICPDSASTATSLSTGEKTLSSVINMDETKTKSYETITEKLKEQLGYKVGIVTSVNIDHATPGAYYAHVPARSQYYDMGLQLVDSDFDYFAGGKFLSDTSKEVTEQGKTPIAKLAEEKGYKIADTNEEIKSLKSGDEKVIAICPENEVEEESGALKYDLDRNENELTLAEYTRKGIELLDNEKGFFMMVEGGKIDWAGHANDAASSIHDTNAFNDAVQEAVNFYNAHPDETLILVTGDHETGGLSLGFAGTNYDTHLQNLSNQKVSYTEFDRSVAKYRENKTSFDDAMKDVEAQFGLKRAGSEGDSTKGGMVLTELEEAKIKAAYEKSMIAKENRNLDQNEYVMYGSYEPFTVTLTHILNNKSGISYSSYSHTGVPVALMAKGVGQDLFGGYYDNTDVFAKLKSITKVQ</sequence>
<protein>
    <submittedName>
        <fullName evidence="8">Alkaline phosphatase</fullName>
    </submittedName>
</protein>
<evidence type="ECO:0000313" key="6">
    <source>
        <dbReference type="EMBL" id="GEQ21496.1"/>
    </source>
</evidence>
<evidence type="ECO:0000313" key="7">
    <source>
        <dbReference type="EMBL" id="NAS17582.1"/>
    </source>
</evidence>
<feature type="binding site" evidence="3">
    <location>
        <position position="58"/>
    </location>
    <ligand>
        <name>Mg(2+)</name>
        <dbReference type="ChEBI" id="CHEBI:18420"/>
    </ligand>
</feature>
<reference evidence="8 9" key="1">
    <citation type="submission" date="2016-01" db="EMBL/GenBank/DDBJ databases">
        <title>Characterization of the Clostridium difficile lineages that are prevalent in Hong Kong and China.</title>
        <authorList>
            <person name="Kwok J.S.-L."/>
            <person name="Lam W.-Y."/>
            <person name="Ip M."/>
            <person name="Chan T.-F."/>
            <person name="Hawkey P.M."/>
            <person name="Tsui S.K.-W."/>
        </authorList>
    </citation>
    <scope>NUCLEOTIDE SEQUENCE [LARGE SCALE GENOMIC DNA]</scope>
    <source>
        <strain evidence="8 9">300064</strain>
    </source>
</reference>
<evidence type="ECO:0000256" key="3">
    <source>
        <dbReference type="PIRSR" id="PIRSR601952-2"/>
    </source>
</evidence>
<feature type="chain" id="PRO_5041521432" evidence="5">
    <location>
        <begin position="25"/>
        <end position="519"/>
    </location>
</feature>
<dbReference type="EMBL" id="WOFV02000015">
    <property type="protein sequence ID" value="NAS17582.1"/>
    <property type="molecule type" value="Genomic_DNA"/>
</dbReference>
<evidence type="ECO:0000256" key="1">
    <source>
        <dbReference type="ARBA" id="ARBA00022553"/>
    </source>
</evidence>
<comment type="caution">
    <text evidence="8">The sequence shown here is derived from an EMBL/GenBank/DDBJ whole genome shotgun (WGS) entry which is preliminary data.</text>
</comment>
<dbReference type="Gene3D" id="3.40.720.10">
    <property type="entry name" value="Alkaline Phosphatase, subunit A"/>
    <property type="match status" value="1"/>
</dbReference>
<reference evidence="6 10" key="2">
    <citation type="submission" date="2019-07" db="EMBL/GenBank/DDBJ databases">
        <title>Whole genome shotgun sequence of Clostridium butyricum NBRC 3858.</title>
        <authorList>
            <person name="Hosoyama A."/>
            <person name="Uohara A."/>
            <person name="Ohji S."/>
            <person name="Ichikawa N."/>
        </authorList>
    </citation>
    <scope>NUCLEOTIDE SEQUENCE [LARGE SCALE GENOMIC DNA]</scope>
    <source>
        <strain evidence="6 10">NBRC 3858</strain>
    </source>
</reference>
<dbReference type="EMBL" id="LRDH01000105">
    <property type="protein sequence ID" value="PPV14869.1"/>
    <property type="molecule type" value="Genomic_DNA"/>
</dbReference>
<feature type="binding site" evidence="3">
    <location>
        <position position="309"/>
    </location>
    <ligand>
        <name>Zn(2+)</name>
        <dbReference type="ChEBI" id="CHEBI:29105"/>
        <label>2</label>
    </ligand>
</feature>
<dbReference type="SUPFAM" id="SSF53649">
    <property type="entry name" value="Alkaline phosphatase-like"/>
    <property type="match status" value="1"/>
</dbReference>
<dbReference type="PRINTS" id="PR00113">
    <property type="entry name" value="ALKPHPHTASE"/>
</dbReference>
<dbReference type="Pfam" id="PF00245">
    <property type="entry name" value="Alk_phosphatase"/>
    <property type="match status" value="1"/>
</dbReference>
<comment type="similarity">
    <text evidence="4">Belongs to the alkaline phosphatase family.</text>
</comment>